<dbReference type="GO" id="GO:0141153">
    <property type="term" value="F:glycerol-3-phosphate dehydrogenase (NADP+) activity"/>
    <property type="evidence" value="ECO:0007669"/>
    <property type="project" value="RHEA"/>
</dbReference>
<comment type="similarity">
    <text evidence="1 14 18">Belongs to the NAD-dependent glycerol-3-phosphate dehydrogenase family.</text>
</comment>
<dbReference type="FunFam" id="3.40.50.720:FF:000019">
    <property type="entry name" value="Glycerol-3-phosphate dehydrogenase [NAD(P)+]"/>
    <property type="match status" value="1"/>
</dbReference>
<feature type="domain" description="Glycerol-3-phosphate dehydrogenase NAD-dependent N-terminal" evidence="19">
    <location>
        <begin position="27"/>
        <end position="178"/>
    </location>
</feature>
<dbReference type="InterPro" id="IPR006168">
    <property type="entry name" value="G3P_DH_NAD-dep"/>
</dbReference>
<dbReference type="Pfam" id="PF01210">
    <property type="entry name" value="NAD_Gly3P_dh_N"/>
    <property type="match status" value="1"/>
</dbReference>
<dbReference type="HAMAP" id="MF_00394">
    <property type="entry name" value="NAD_Glyc3P_dehydrog"/>
    <property type="match status" value="1"/>
</dbReference>
<dbReference type="InterPro" id="IPR008927">
    <property type="entry name" value="6-PGluconate_DH-like_C_sf"/>
</dbReference>
<feature type="binding site" evidence="14">
    <location>
        <position position="73"/>
    </location>
    <ligand>
        <name>NADPH</name>
        <dbReference type="ChEBI" id="CHEBI:57783"/>
    </ligand>
</feature>
<comment type="caution">
    <text evidence="14">Lacks conserved residue(s) required for the propagation of feature annotation.</text>
</comment>
<evidence type="ECO:0000259" key="20">
    <source>
        <dbReference type="Pfam" id="PF07479"/>
    </source>
</evidence>
<dbReference type="EMBL" id="OCPC01000001">
    <property type="protein sequence ID" value="SOE14675.1"/>
    <property type="molecule type" value="Genomic_DNA"/>
</dbReference>
<feature type="binding site" evidence="14">
    <location>
        <position position="130"/>
    </location>
    <ligand>
        <name>sn-glycerol 3-phosphate</name>
        <dbReference type="ChEBI" id="CHEBI:57597"/>
    </ligand>
</feature>
<name>A0A286I3I5_9HYPH</name>
<feature type="binding site" evidence="14">
    <location>
        <position position="286"/>
    </location>
    <ligand>
        <name>sn-glycerol 3-phosphate</name>
        <dbReference type="ChEBI" id="CHEBI:57597"/>
    </ligand>
</feature>
<keyword evidence="7 14" id="KW-0443">Lipid metabolism</keyword>
<feature type="binding site" evidence="14">
    <location>
        <position position="36"/>
    </location>
    <ligand>
        <name>NADPH</name>
        <dbReference type="ChEBI" id="CHEBI:57783"/>
    </ligand>
</feature>
<comment type="function">
    <text evidence="14">Catalyzes the reduction of the glycolytic intermediate dihydroxyacetone phosphate (DHAP) to sn-glycerol 3-phosphate (G3P), the key precursor for phospholipid synthesis.</text>
</comment>
<evidence type="ECO:0000259" key="19">
    <source>
        <dbReference type="Pfam" id="PF01210"/>
    </source>
</evidence>
<dbReference type="GO" id="GO:0046167">
    <property type="term" value="P:glycerol-3-phosphate biosynthetic process"/>
    <property type="evidence" value="ECO:0007669"/>
    <property type="project" value="UniProtKB-UniRule"/>
</dbReference>
<feature type="binding site" evidence="16">
    <location>
        <position position="130"/>
    </location>
    <ligand>
        <name>substrate</name>
    </ligand>
</feature>
<dbReference type="PROSITE" id="PS00957">
    <property type="entry name" value="NAD_G3PDH"/>
    <property type="match status" value="1"/>
</dbReference>
<dbReference type="AlphaFoldDB" id="A0A286I3I5"/>
<feature type="active site" description="Proton acceptor" evidence="14 15">
    <location>
        <position position="222"/>
    </location>
</feature>
<feature type="binding site" evidence="14">
    <location>
        <position position="285"/>
    </location>
    <ligand>
        <name>sn-glycerol 3-phosphate</name>
        <dbReference type="ChEBI" id="CHEBI:57597"/>
    </ligand>
</feature>
<feature type="binding site" evidence="17">
    <location>
        <begin position="32"/>
        <end position="37"/>
    </location>
    <ligand>
        <name>NAD(+)</name>
        <dbReference type="ChEBI" id="CHEBI:57540"/>
    </ligand>
</feature>
<dbReference type="InterPro" id="IPR013328">
    <property type="entry name" value="6PGD_dom2"/>
</dbReference>
<dbReference type="NCBIfam" id="NF000940">
    <property type="entry name" value="PRK00094.1-2"/>
    <property type="match status" value="1"/>
</dbReference>
<dbReference type="GO" id="GO:0051287">
    <property type="term" value="F:NAD binding"/>
    <property type="evidence" value="ECO:0007669"/>
    <property type="project" value="InterPro"/>
</dbReference>
<dbReference type="PIRSF" id="PIRSF000114">
    <property type="entry name" value="Glycerol-3-P_dh"/>
    <property type="match status" value="1"/>
</dbReference>
<dbReference type="InterPro" id="IPR011128">
    <property type="entry name" value="G3P_DH_NAD-dep_N"/>
</dbReference>
<evidence type="ECO:0000256" key="13">
    <source>
        <dbReference type="ARBA" id="ARBA00080511"/>
    </source>
</evidence>
<evidence type="ECO:0000256" key="18">
    <source>
        <dbReference type="RuleBase" id="RU000437"/>
    </source>
</evidence>
<evidence type="ECO:0000313" key="22">
    <source>
        <dbReference type="Proteomes" id="UP000219465"/>
    </source>
</evidence>
<evidence type="ECO:0000256" key="9">
    <source>
        <dbReference type="ARBA" id="ARBA00023264"/>
    </source>
</evidence>
<sequence length="382" mass="40227">MGSKYSGMTHQGEQADDLSSPARAYAKICVIGAGAWGTALASVARRAGRETALWGRDQVTVEAINSRNENPKYLPGISLPDGIAAITSMAKALEGAEAVLLVTPSRTLRAICTQMRPHLAQGVPIALCAKGIEAGSGYLLSEVASEMLPGHRIGALSGPTFATETALGHLTAATIAFQFSYADRLDTASSPAARLALSMGSEFFRPYISDDLVGVEVSGAVKNVIAIACGMMTGAGYAENTRAALIARGMDEMKTLADVFGGRRETVTGLAGAGDLTLTCSSQTSRNMSLGVQLGKGIAREKCFDGKAVVVEGEVNSVSVMDLARRMNIRMPICESVYRILHQGADVRETFAELWSRPIESERRGLSISLDHPIAMAAEAAE</sequence>
<dbReference type="InterPro" id="IPR036291">
    <property type="entry name" value="NAD(P)-bd_dom_sf"/>
</dbReference>
<feature type="binding site" evidence="17">
    <location>
        <position position="162"/>
    </location>
    <ligand>
        <name>NAD(+)</name>
        <dbReference type="ChEBI" id="CHEBI:57540"/>
    </ligand>
</feature>
<keyword evidence="2 14" id="KW-0444">Lipid biosynthesis</keyword>
<evidence type="ECO:0000256" key="11">
    <source>
        <dbReference type="ARBA" id="ARBA00066687"/>
    </source>
</evidence>
<evidence type="ECO:0000256" key="1">
    <source>
        <dbReference type="ARBA" id="ARBA00011009"/>
    </source>
</evidence>
<dbReference type="GO" id="GO:0008654">
    <property type="term" value="P:phospholipid biosynthetic process"/>
    <property type="evidence" value="ECO:0007669"/>
    <property type="project" value="UniProtKB-KW"/>
</dbReference>
<evidence type="ECO:0000256" key="5">
    <source>
        <dbReference type="ARBA" id="ARBA00023002"/>
    </source>
</evidence>
<comment type="catalytic activity">
    <reaction evidence="10">
        <text>sn-glycerol 3-phosphate + NADP(+) = dihydroxyacetone phosphate + NADPH + H(+)</text>
        <dbReference type="Rhea" id="RHEA:11096"/>
        <dbReference type="ChEBI" id="CHEBI:15378"/>
        <dbReference type="ChEBI" id="CHEBI:57597"/>
        <dbReference type="ChEBI" id="CHEBI:57642"/>
        <dbReference type="ChEBI" id="CHEBI:57783"/>
        <dbReference type="ChEBI" id="CHEBI:58349"/>
        <dbReference type="EC" id="1.1.1.94"/>
    </reaction>
    <physiologicalReaction direction="right-to-left" evidence="10">
        <dbReference type="Rhea" id="RHEA:11098"/>
    </physiologicalReaction>
</comment>
<evidence type="ECO:0000313" key="21">
    <source>
        <dbReference type="EMBL" id="SOE14675.1"/>
    </source>
</evidence>
<dbReference type="GO" id="GO:0005829">
    <property type="term" value="C:cytosol"/>
    <property type="evidence" value="ECO:0007669"/>
    <property type="project" value="TreeGrafter"/>
</dbReference>
<feature type="binding site" evidence="14">
    <location>
        <position position="56"/>
    </location>
    <ligand>
        <name>NADPH</name>
        <dbReference type="ChEBI" id="CHEBI:57783"/>
    </ligand>
</feature>
<feature type="binding site" evidence="14">
    <location>
        <position position="158"/>
    </location>
    <ligand>
        <name>sn-glycerol 3-phosphate</name>
        <dbReference type="ChEBI" id="CHEBI:57597"/>
    </ligand>
</feature>
<feature type="binding site" evidence="14">
    <location>
        <position position="160"/>
    </location>
    <ligand>
        <name>sn-glycerol 3-phosphate</name>
        <dbReference type="ChEBI" id="CHEBI:57597"/>
    </ligand>
</feature>
<dbReference type="Gene3D" id="3.40.50.720">
    <property type="entry name" value="NAD(P)-binding Rossmann-like Domain"/>
    <property type="match status" value="1"/>
</dbReference>
<reference evidence="22" key="1">
    <citation type="submission" date="2017-08" db="EMBL/GenBank/DDBJ databases">
        <authorList>
            <person name="Varghese N."/>
            <person name="Submissions S."/>
        </authorList>
    </citation>
    <scope>NUCLEOTIDE SEQUENCE [LARGE SCALE GENOMIC DNA]</scope>
    <source>
        <strain evidence="22">KCTC 23107</strain>
    </source>
</reference>
<dbReference type="Gene3D" id="1.10.1040.10">
    <property type="entry name" value="N-(1-d-carboxylethyl)-l-norvaline Dehydrogenase, domain 2"/>
    <property type="match status" value="1"/>
</dbReference>
<keyword evidence="22" id="KW-1185">Reference proteome</keyword>
<dbReference type="FunFam" id="1.10.1040.10:FF:000001">
    <property type="entry name" value="Glycerol-3-phosphate dehydrogenase [NAD(P)+]"/>
    <property type="match status" value="1"/>
</dbReference>
<feature type="binding site" evidence="14">
    <location>
        <position position="287"/>
    </location>
    <ligand>
        <name>sn-glycerol 3-phosphate</name>
        <dbReference type="ChEBI" id="CHEBI:57597"/>
    </ligand>
</feature>
<protein>
    <recommendedName>
        <fullName evidence="12 14">Glycerol-3-phosphate dehydrogenase [NAD(P)+]</fullName>
        <ecNumber evidence="11 14">1.1.1.94</ecNumber>
    </recommendedName>
    <alternativeName>
        <fullName evidence="14">NAD(P)(+)-dependent glycerol-3-phosphate dehydrogenase</fullName>
    </alternativeName>
    <alternativeName>
        <fullName evidence="13 14">NAD(P)H-dependent dihydroxyacetone-phosphate reductase</fullName>
    </alternativeName>
</protein>
<dbReference type="SUPFAM" id="SSF48179">
    <property type="entry name" value="6-phosphogluconate dehydrogenase C-terminal domain-like"/>
    <property type="match status" value="1"/>
</dbReference>
<feature type="binding site" evidence="14">
    <location>
        <position position="275"/>
    </location>
    <ligand>
        <name>sn-glycerol 3-phosphate</name>
        <dbReference type="ChEBI" id="CHEBI:57597"/>
    </ligand>
</feature>
<keyword evidence="14" id="KW-0963">Cytoplasm</keyword>
<organism evidence="21 22">
    <name type="scientific">Hoeflea halophila</name>
    <dbReference type="NCBI Taxonomy" id="714899"/>
    <lineage>
        <taxon>Bacteria</taxon>
        <taxon>Pseudomonadati</taxon>
        <taxon>Pseudomonadota</taxon>
        <taxon>Alphaproteobacteria</taxon>
        <taxon>Hyphomicrobiales</taxon>
        <taxon>Rhizobiaceae</taxon>
        <taxon>Hoeflea</taxon>
    </lineage>
</organism>
<accession>A0A286I3I5</accession>
<evidence type="ECO:0000256" key="15">
    <source>
        <dbReference type="PIRSR" id="PIRSR000114-1"/>
    </source>
</evidence>
<dbReference type="UniPathway" id="UPA00940"/>
<evidence type="ECO:0000256" key="16">
    <source>
        <dbReference type="PIRSR" id="PIRSR000114-2"/>
    </source>
</evidence>
<dbReference type="PANTHER" id="PTHR11728:SF1">
    <property type="entry name" value="GLYCEROL-3-PHOSPHATE DEHYDROGENASE [NAD(+)] 2, CHLOROPLASTIC"/>
    <property type="match status" value="1"/>
</dbReference>
<feature type="binding site" evidence="14">
    <location>
        <position position="312"/>
    </location>
    <ligand>
        <name>NADPH</name>
        <dbReference type="ChEBI" id="CHEBI:57783"/>
    </ligand>
</feature>
<keyword evidence="4 14" id="KW-0521">NADP</keyword>
<dbReference type="SUPFAM" id="SSF51735">
    <property type="entry name" value="NAD(P)-binding Rossmann-fold domains"/>
    <property type="match status" value="1"/>
</dbReference>
<dbReference type="GO" id="GO:0141152">
    <property type="term" value="F:glycerol-3-phosphate dehydrogenase (NAD+) activity"/>
    <property type="evidence" value="ECO:0007669"/>
    <property type="project" value="RHEA"/>
</dbReference>
<dbReference type="PANTHER" id="PTHR11728">
    <property type="entry name" value="GLYCEROL-3-PHOSPHATE DEHYDROGENASE"/>
    <property type="match status" value="1"/>
</dbReference>
<feature type="binding site" evidence="16">
    <location>
        <begin position="286"/>
        <end position="287"/>
    </location>
    <ligand>
        <name>substrate</name>
    </ligand>
</feature>
<dbReference type="PRINTS" id="PR00077">
    <property type="entry name" value="GPDHDRGNASE"/>
</dbReference>
<keyword evidence="9 14" id="KW-1208">Phospholipid metabolism</keyword>
<proteinExistence type="inferred from homology"/>
<feature type="binding site" evidence="17">
    <location>
        <position position="286"/>
    </location>
    <ligand>
        <name>NAD(+)</name>
        <dbReference type="ChEBI" id="CHEBI:57540"/>
    </ligand>
</feature>
<comment type="pathway">
    <text evidence="14">Membrane lipid metabolism; glycerophospholipid metabolism.</text>
</comment>
<evidence type="ECO:0000256" key="14">
    <source>
        <dbReference type="HAMAP-Rule" id="MF_00394"/>
    </source>
</evidence>
<keyword evidence="5 14" id="KW-0560">Oxidoreductase</keyword>
<keyword evidence="6 14" id="KW-0520">NAD</keyword>
<feature type="binding site" evidence="14">
    <location>
        <position position="162"/>
    </location>
    <ligand>
        <name>NADPH</name>
        <dbReference type="ChEBI" id="CHEBI:57783"/>
    </ligand>
</feature>
<dbReference type="GO" id="GO:0046168">
    <property type="term" value="P:glycerol-3-phosphate catabolic process"/>
    <property type="evidence" value="ECO:0007669"/>
    <property type="project" value="InterPro"/>
</dbReference>
<evidence type="ECO:0000256" key="7">
    <source>
        <dbReference type="ARBA" id="ARBA00023098"/>
    </source>
</evidence>
<feature type="binding site" evidence="14">
    <location>
        <position position="286"/>
    </location>
    <ligand>
        <name>NADPH</name>
        <dbReference type="ChEBI" id="CHEBI:57783"/>
    </ligand>
</feature>
<feature type="domain" description="Glycerol-3-phosphate dehydrogenase NAD-dependent C-terminal" evidence="20">
    <location>
        <begin position="211"/>
        <end position="350"/>
    </location>
</feature>
<evidence type="ECO:0000256" key="12">
    <source>
        <dbReference type="ARBA" id="ARBA00069372"/>
    </source>
</evidence>
<comment type="catalytic activity">
    <reaction evidence="14">
        <text>sn-glycerol 3-phosphate + NAD(+) = dihydroxyacetone phosphate + NADH + H(+)</text>
        <dbReference type="Rhea" id="RHEA:11092"/>
        <dbReference type="ChEBI" id="CHEBI:15378"/>
        <dbReference type="ChEBI" id="CHEBI:57540"/>
        <dbReference type="ChEBI" id="CHEBI:57597"/>
        <dbReference type="ChEBI" id="CHEBI:57642"/>
        <dbReference type="ChEBI" id="CHEBI:57945"/>
        <dbReference type="EC" id="1.1.1.94"/>
    </reaction>
</comment>
<feature type="binding site" evidence="14">
    <location>
        <position position="130"/>
    </location>
    <ligand>
        <name>NADPH</name>
        <dbReference type="ChEBI" id="CHEBI:57783"/>
    </ligand>
</feature>
<dbReference type="GO" id="GO:0005975">
    <property type="term" value="P:carbohydrate metabolic process"/>
    <property type="evidence" value="ECO:0007669"/>
    <property type="project" value="InterPro"/>
</dbReference>
<feature type="binding site" evidence="14">
    <location>
        <position position="222"/>
    </location>
    <ligand>
        <name>sn-glycerol 3-phosphate</name>
        <dbReference type="ChEBI" id="CHEBI:57597"/>
    </ligand>
</feature>
<comment type="subcellular location">
    <subcellularLocation>
        <location evidence="14">Cytoplasm</location>
    </subcellularLocation>
</comment>
<evidence type="ECO:0000256" key="17">
    <source>
        <dbReference type="PIRSR" id="PIRSR000114-3"/>
    </source>
</evidence>
<evidence type="ECO:0000256" key="4">
    <source>
        <dbReference type="ARBA" id="ARBA00022857"/>
    </source>
</evidence>
<evidence type="ECO:0000256" key="10">
    <source>
        <dbReference type="ARBA" id="ARBA00052716"/>
    </source>
</evidence>
<evidence type="ECO:0000256" key="6">
    <source>
        <dbReference type="ARBA" id="ARBA00023027"/>
    </source>
</evidence>
<keyword evidence="8 14" id="KW-0594">Phospholipid biosynthesis</keyword>
<evidence type="ECO:0000256" key="3">
    <source>
        <dbReference type="ARBA" id="ARBA00022741"/>
    </source>
</evidence>
<dbReference type="EC" id="1.1.1.94" evidence="11 14"/>
<dbReference type="InterPro" id="IPR006109">
    <property type="entry name" value="G3P_DH_NAD-dep_C"/>
</dbReference>
<dbReference type="Pfam" id="PF07479">
    <property type="entry name" value="NAD_Gly3P_dh_C"/>
    <property type="match status" value="1"/>
</dbReference>
<feature type="binding site" evidence="14">
    <location>
        <position position="310"/>
    </location>
    <ligand>
        <name>NADPH</name>
        <dbReference type="ChEBI" id="CHEBI:57783"/>
    </ligand>
</feature>
<dbReference type="NCBIfam" id="NF000942">
    <property type="entry name" value="PRK00094.1-4"/>
    <property type="match status" value="1"/>
</dbReference>
<dbReference type="GO" id="GO:0006650">
    <property type="term" value="P:glycerophospholipid metabolic process"/>
    <property type="evidence" value="ECO:0007669"/>
    <property type="project" value="UniProtKB-UniRule"/>
</dbReference>
<keyword evidence="3 14" id="KW-0547">Nucleotide-binding</keyword>
<gene>
    <name evidence="14" type="primary">gpsA</name>
    <name evidence="21" type="ORF">SAMN05877838_1016</name>
</gene>
<evidence type="ECO:0000256" key="8">
    <source>
        <dbReference type="ARBA" id="ARBA00023209"/>
    </source>
</evidence>
<dbReference type="Proteomes" id="UP000219465">
    <property type="component" value="Unassembled WGS sequence"/>
</dbReference>
<evidence type="ECO:0000256" key="2">
    <source>
        <dbReference type="ARBA" id="ARBA00022516"/>
    </source>
</evidence>